<proteinExistence type="inferred from homology"/>
<evidence type="ECO:0000256" key="11">
    <source>
        <dbReference type="ARBA" id="ARBA00023166"/>
    </source>
</evidence>
<evidence type="ECO:0000256" key="4">
    <source>
        <dbReference type="ARBA" id="ARBA00022692"/>
    </source>
</evidence>
<dbReference type="InterPro" id="IPR005352">
    <property type="entry name" value="Erg28"/>
</dbReference>
<organism evidence="14 15">
    <name type="scientific">Mollisia scopiformis</name>
    <name type="common">Conifer needle endophyte fungus</name>
    <name type="synonym">Phialocephala scopiformis</name>
    <dbReference type="NCBI Taxonomy" id="149040"/>
    <lineage>
        <taxon>Eukaryota</taxon>
        <taxon>Fungi</taxon>
        <taxon>Dikarya</taxon>
        <taxon>Ascomycota</taxon>
        <taxon>Pezizomycotina</taxon>
        <taxon>Leotiomycetes</taxon>
        <taxon>Helotiales</taxon>
        <taxon>Mollisiaceae</taxon>
        <taxon>Mollisia</taxon>
    </lineage>
</organism>
<gene>
    <name evidence="14" type="ORF">LY89DRAFT_611474</name>
</gene>
<dbReference type="KEGG" id="psco:LY89DRAFT_611474"/>
<keyword evidence="9" id="KW-0443">Lipid metabolism</keyword>
<protein>
    <submittedName>
        <fullName evidence="14">Erg28-domain-containing protein</fullName>
    </submittedName>
</protein>
<dbReference type="GO" id="GO:0005789">
    <property type="term" value="C:endoplasmic reticulum membrane"/>
    <property type="evidence" value="ECO:0007669"/>
    <property type="project" value="UniProtKB-SubCell"/>
</dbReference>
<keyword evidence="6" id="KW-0752">Steroid biosynthesis</keyword>
<keyword evidence="15" id="KW-1185">Reference proteome</keyword>
<dbReference type="Proteomes" id="UP000070700">
    <property type="component" value="Unassembled WGS sequence"/>
</dbReference>
<evidence type="ECO:0000256" key="12">
    <source>
        <dbReference type="ARBA" id="ARBA00023221"/>
    </source>
</evidence>
<evidence type="ECO:0000256" key="6">
    <source>
        <dbReference type="ARBA" id="ARBA00022955"/>
    </source>
</evidence>
<sequence>MALLPKDKGLLPYFLLLDGALSWGSTIGSYIAPLSPAGMKGMYNGPNESQVTPLSIHTFGSWLILSGFIRFYAAYNLSNPGVYACAFCTFVAISWHYLTEWLVFETMGMSAGLVISIIMDCGAVVWMYWQWNAYVKHERTELSGRKDKM</sequence>
<dbReference type="GeneID" id="28820309"/>
<feature type="transmembrane region" description="Helical" evidence="13">
    <location>
        <begin position="12"/>
        <end position="34"/>
    </location>
</feature>
<evidence type="ECO:0000256" key="2">
    <source>
        <dbReference type="ARBA" id="ARBA00005377"/>
    </source>
</evidence>
<dbReference type="Pfam" id="PF03694">
    <property type="entry name" value="Erg28"/>
    <property type="match status" value="1"/>
</dbReference>
<evidence type="ECO:0000256" key="3">
    <source>
        <dbReference type="ARBA" id="ARBA00022516"/>
    </source>
</evidence>
<name>A0A194XHS2_MOLSC</name>
<evidence type="ECO:0000313" key="14">
    <source>
        <dbReference type="EMBL" id="KUJ19708.1"/>
    </source>
</evidence>
<keyword evidence="8" id="KW-0756">Sterol biosynthesis</keyword>
<keyword evidence="11" id="KW-1207">Sterol metabolism</keyword>
<feature type="transmembrane region" description="Helical" evidence="13">
    <location>
        <begin position="110"/>
        <end position="129"/>
    </location>
</feature>
<dbReference type="OrthoDB" id="6485510at2759"/>
<reference evidence="14 15" key="1">
    <citation type="submission" date="2015-10" db="EMBL/GenBank/DDBJ databases">
        <title>Full genome of DAOMC 229536 Phialocephala scopiformis, a fungal endophyte of spruce producing the potent anti-insectan compound rugulosin.</title>
        <authorList>
            <consortium name="DOE Joint Genome Institute"/>
            <person name="Walker A.K."/>
            <person name="Frasz S.L."/>
            <person name="Seifert K.A."/>
            <person name="Miller J.D."/>
            <person name="Mondo S.J."/>
            <person name="Labutti K."/>
            <person name="Lipzen A."/>
            <person name="Dockter R."/>
            <person name="Kennedy M."/>
            <person name="Grigoriev I.V."/>
            <person name="Spatafora J.W."/>
        </authorList>
    </citation>
    <scope>NUCLEOTIDE SEQUENCE [LARGE SCALE GENOMIC DNA]</scope>
    <source>
        <strain evidence="14 15">CBS 120377</strain>
    </source>
</reference>
<evidence type="ECO:0000313" key="15">
    <source>
        <dbReference type="Proteomes" id="UP000070700"/>
    </source>
</evidence>
<accession>A0A194XHS2</accession>
<comment type="subcellular location">
    <subcellularLocation>
        <location evidence="1">Endoplasmic reticulum membrane</location>
        <topology evidence="1">Multi-pass membrane protein</topology>
    </subcellularLocation>
</comment>
<dbReference type="PANTHER" id="PTHR15451:SF19">
    <property type="entry name" value="ERGOSTEROL BIOSYNTHETIC PROTEIN 28 HOMOLOG"/>
    <property type="match status" value="1"/>
</dbReference>
<dbReference type="GO" id="GO:0016126">
    <property type="term" value="P:sterol biosynthetic process"/>
    <property type="evidence" value="ECO:0007669"/>
    <property type="project" value="UniProtKB-KW"/>
</dbReference>
<keyword evidence="5" id="KW-0256">Endoplasmic reticulum</keyword>
<evidence type="ECO:0000256" key="7">
    <source>
        <dbReference type="ARBA" id="ARBA00022989"/>
    </source>
</evidence>
<keyword evidence="12" id="KW-0753">Steroid metabolism</keyword>
<evidence type="ECO:0000256" key="10">
    <source>
        <dbReference type="ARBA" id="ARBA00023136"/>
    </source>
</evidence>
<dbReference type="RefSeq" id="XP_018074063.1">
    <property type="nucleotide sequence ID" value="XM_018210583.1"/>
</dbReference>
<evidence type="ECO:0000256" key="13">
    <source>
        <dbReference type="SAM" id="Phobius"/>
    </source>
</evidence>
<dbReference type="GO" id="GO:0030674">
    <property type="term" value="F:protein-macromolecule adaptor activity"/>
    <property type="evidence" value="ECO:0007669"/>
    <property type="project" value="TreeGrafter"/>
</dbReference>
<dbReference type="PANTHER" id="PTHR15451">
    <property type="entry name" value="ERGOSTEROL BIOSYNTHETIC PROTEIN 28-RELATED"/>
    <property type="match status" value="1"/>
</dbReference>
<keyword evidence="4 13" id="KW-0812">Transmembrane</keyword>
<evidence type="ECO:0000256" key="8">
    <source>
        <dbReference type="ARBA" id="ARBA00023011"/>
    </source>
</evidence>
<comment type="similarity">
    <text evidence="2">Belongs to the ERG28 family.</text>
</comment>
<dbReference type="EMBL" id="KQ947410">
    <property type="protein sequence ID" value="KUJ19708.1"/>
    <property type="molecule type" value="Genomic_DNA"/>
</dbReference>
<feature type="transmembrane region" description="Helical" evidence="13">
    <location>
        <begin position="80"/>
        <end position="98"/>
    </location>
</feature>
<dbReference type="AlphaFoldDB" id="A0A194XHS2"/>
<dbReference type="InParanoid" id="A0A194XHS2"/>
<feature type="transmembrane region" description="Helical" evidence="13">
    <location>
        <begin position="54"/>
        <end position="73"/>
    </location>
</feature>
<evidence type="ECO:0000256" key="1">
    <source>
        <dbReference type="ARBA" id="ARBA00004477"/>
    </source>
</evidence>
<evidence type="ECO:0000256" key="9">
    <source>
        <dbReference type="ARBA" id="ARBA00023098"/>
    </source>
</evidence>
<evidence type="ECO:0000256" key="5">
    <source>
        <dbReference type="ARBA" id="ARBA00022824"/>
    </source>
</evidence>
<keyword evidence="3" id="KW-0444">Lipid biosynthesis</keyword>
<dbReference type="STRING" id="149040.A0A194XHS2"/>
<keyword evidence="10 13" id="KW-0472">Membrane</keyword>
<keyword evidence="7 13" id="KW-1133">Transmembrane helix</keyword>